<dbReference type="Proteomes" id="UP000593571">
    <property type="component" value="Unassembled WGS sequence"/>
</dbReference>
<evidence type="ECO:0000313" key="3">
    <source>
        <dbReference type="Proteomes" id="UP000593571"/>
    </source>
</evidence>
<sequence length="151" mass="17369">MLEKSELTKLVSFDYNWLALDIQKYQKMPKNGKWEFHHKQELALWVWNVARGSPALERRWLAQLASSGNFQRFLAGFLGLGWLALGRICSGFSLVQRTVSIASWLLHVAKMADELIQLLGNQEKESLMISKSRSEEETDKLTDRFQSPGKN</sequence>
<protein>
    <submittedName>
        <fullName evidence="2">Uncharacterized protein</fullName>
    </submittedName>
</protein>
<organism evidence="2 3">
    <name type="scientific">Rousettus aegyptiacus</name>
    <name type="common">Egyptian fruit bat</name>
    <name type="synonym">Pteropus aegyptiacus</name>
    <dbReference type="NCBI Taxonomy" id="9407"/>
    <lineage>
        <taxon>Eukaryota</taxon>
        <taxon>Metazoa</taxon>
        <taxon>Chordata</taxon>
        <taxon>Craniata</taxon>
        <taxon>Vertebrata</taxon>
        <taxon>Euteleostomi</taxon>
        <taxon>Mammalia</taxon>
        <taxon>Eutheria</taxon>
        <taxon>Laurasiatheria</taxon>
        <taxon>Chiroptera</taxon>
        <taxon>Yinpterochiroptera</taxon>
        <taxon>Pteropodoidea</taxon>
        <taxon>Pteropodidae</taxon>
        <taxon>Rousettinae</taxon>
        <taxon>Rousettus</taxon>
    </lineage>
</organism>
<name>A0A7J8HQW0_ROUAE</name>
<feature type="region of interest" description="Disordered" evidence="1">
    <location>
        <begin position="129"/>
        <end position="151"/>
    </location>
</feature>
<reference evidence="2 3" key="1">
    <citation type="journal article" date="2020" name="Nature">
        <title>Six reference-quality genomes reveal evolution of bat adaptations.</title>
        <authorList>
            <person name="Jebb D."/>
            <person name="Huang Z."/>
            <person name="Pippel M."/>
            <person name="Hughes G.M."/>
            <person name="Lavrichenko K."/>
            <person name="Devanna P."/>
            <person name="Winkler S."/>
            <person name="Jermiin L.S."/>
            <person name="Skirmuntt E.C."/>
            <person name="Katzourakis A."/>
            <person name="Burkitt-Gray L."/>
            <person name="Ray D.A."/>
            <person name="Sullivan K.A.M."/>
            <person name="Roscito J.G."/>
            <person name="Kirilenko B.M."/>
            <person name="Davalos L.M."/>
            <person name="Corthals A.P."/>
            <person name="Power M.L."/>
            <person name="Jones G."/>
            <person name="Ransome R.D."/>
            <person name="Dechmann D.K.N."/>
            <person name="Locatelli A.G."/>
            <person name="Puechmaille S.J."/>
            <person name="Fedrigo O."/>
            <person name="Jarvis E.D."/>
            <person name="Hiller M."/>
            <person name="Vernes S.C."/>
            <person name="Myers E.W."/>
            <person name="Teeling E.C."/>
        </authorList>
    </citation>
    <scope>NUCLEOTIDE SEQUENCE [LARGE SCALE GENOMIC DNA]</scope>
    <source>
        <strain evidence="2">MRouAeg1</strain>
        <tissue evidence="2">Muscle</tissue>
    </source>
</reference>
<evidence type="ECO:0000256" key="1">
    <source>
        <dbReference type="SAM" id="MobiDB-lite"/>
    </source>
</evidence>
<accession>A0A7J8HQW0</accession>
<evidence type="ECO:0000313" key="2">
    <source>
        <dbReference type="EMBL" id="KAF6474734.1"/>
    </source>
</evidence>
<dbReference type="AlphaFoldDB" id="A0A7J8HQW0"/>
<feature type="compositionally biased region" description="Basic and acidic residues" evidence="1">
    <location>
        <begin position="129"/>
        <end position="143"/>
    </location>
</feature>
<proteinExistence type="predicted"/>
<comment type="caution">
    <text evidence="2">The sequence shown here is derived from an EMBL/GenBank/DDBJ whole genome shotgun (WGS) entry which is preliminary data.</text>
</comment>
<dbReference type="EMBL" id="JACASE010000004">
    <property type="protein sequence ID" value="KAF6474734.1"/>
    <property type="molecule type" value="Genomic_DNA"/>
</dbReference>
<keyword evidence="3" id="KW-1185">Reference proteome</keyword>
<gene>
    <name evidence="2" type="ORF">HJG63_010904</name>
</gene>